<dbReference type="EMBL" id="KI925457">
    <property type="protein sequence ID" value="ETW82713.1"/>
    <property type="molecule type" value="Genomic_DNA"/>
</dbReference>
<dbReference type="HOGENOM" id="CLU_2886068_0_0_1"/>
<organism evidence="1 2">
    <name type="scientific">Heterobasidion irregulare (strain TC 32-1)</name>
    <dbReference type="NCBI Taxonomy" id="747525"/>
    <lineage>
        <taxon>Eukaryota</taxon>
        <taxon>Fungi</taxon>
        <taxon>Dikarya</taxon>
        <taxon>Basidiomycota</taxon>
        <taxon>Agaricomycotina</taxon>
        <taxon>Agaricomycetes</taxon>
        <taxon>Russulales</taxon>
        <taxon>Bondarzewiaceae</taxon>
        <taxon>Heterobasidion</taxon>
        <taxon>Heterobasidion annosum species complex</taxon>
    </lineage>
</organism>
<dbReference type="RefSeq" id="XP_009545044.1">
    <property type="nucleotide sequence ID" value="XM_009546749.1"/>
</dbReference>
<sequence>MRLGVRYPPSDEAWRSHWTKNYGAADVVADSSPAHSGCSDGSPLSDGGCSGDGARVLEYKLSL</sequence>
<evidence type="ECO:0000313" key="2">
    <source>
        <dbReference type="Proteomes" id="UP000030671"/>
    </source>
</evidence>
<dbReference type="Proteomes" id="UP000030671">
    <property type="component" value="Unassembled WGS sequence"/>
</dbReference>
<dbReference type="GeneID" id="20667271"/>
<accession>W4KAA3</accession>
<keyword evidence="2" id="KW-1185">Reference proteome</keyword>
<name>W4KAA3_HETIT</name>
<protein>
    <submittedName>
        <fullName evidence="1">Uncharacterized protein</fullName>
    </submittedName>
</protein>
<dbReference type="AlphaFoldDB" id="W4KAA3"/>
<dbReference type="InParanoid" id="W4KAA3"/>
<gene>
    <name evidence="1" type="ORF">HETIRDRAFT_148423</name>
</gene>
<dbReference type="KEGG" id="hir:HETIRDRAFT_148423"/>
<reference evidence="1 2" key="1">
    <citation type="journal article" date="2012" name="New Phytol.">
        <title>Insight into trade-off between wood decay and parasitism from the genome of a fungal forest pathogen.</title>
        <authorList>
            <person name="Olson A."/>
            <person name="Aerts A."/>
            <person name="Asiegbu F."/>
            <person name="Belbahri L."/>
            <person name="Bouzid O."/>
            <person name="Broberg A."/>
            <person name="Canback B."/>
            <person name="Coutinho P.M."/>
            <person name="Cullen D."/>
            <person name="Dalman K."/>
            <person name="Deflorio G."/>
            <person name="van Diepen L.T."/>
            <person name="Dunand C."/>
            <person name="Duplessis S."/>
            <person name="Durling M."/>
            <person name="Gonthier P."/>
            <person name="Grimwood J."/>
            <person name="Fossdal C.G."/>
            <person name="Hansson D."/>
            <person name="Henrissat B."/>
            <person name="Hietala A."/>
            <person name="Himmelstrand K."/>
            <person name="Hoffmeister D."/>
            <person name="Hogberg N."/>
            <person name="James T.Y."/>
            <person name="Karlsson M."/>
            <person name="Kohler A."/>
            <person name="Kues U."/>
            <person name="Lee Y.H."/>
            <person name="Lin Y.C."/>
            <person name="Lind M."/>
            <person name="Lindquist E."/>
            <person name="Lombard V."/>
            <person name="Lucas S."/>
            <person name="Lunden K."/>
            <person name="Morin E."/>
            <person name="Murat C."/>
            <person name="Park J."/>
            <person name="Raffaello T."/>
            <person name="Rouze P."/>
            <person name="Salamov A."/>
            <person name="Schmutz J."/>
            <person name="Solheim H."/>
            <person name="Stahlberg J."/>
            <person name="Velez H."/>
            <person name="de Vries R.P."/>
            <person name="Wiebenga A."/>
            <person name="Woodward S."/>
            <person name="Yakovlev I."/>
            <person name="Garbelotto M."/>
            <person name="Martin F."/>
            <person name="Grigoriev I.V."/>
            <person name="Stenlid J."/>
        </authorList>
    </citation>
    <scope>NUCLEOTIDE SEQUENCE [LARGE SCALE GENOMIC DNA]</scope>
    <source>
        <strain evidence="1 2">TC 32-1</strain>
    </source>
</reference>
<evidence type="ECO:0000313" key="1">
    <source>
        <dbReference type="EMBL" id="ETW82713.1"/>
    </source>
</evidence>
<proteinExistence type="predicted"/>